<dbReference type="Proteomes" id="UP001595384">
    <property type="component" value="Unassembled WGS sequence"/>
</dbReference>
<organism evidence="1 2">
    <name type="scientific">Vibrio zhugei</name>
    <dbReference type="NCBI Taxonomy" id="2479546"/>
    <lineage>
        <taxon>Bacteria</taxon>
        <taxon>Pseudomonadati</taxon>
        <taxon>Pseudomonadota</taxon>
        <taxon>Gammaproteobacteria</taxon>
        <taxon>Vibrionales</taxon>
        <taxon>Vibrionaceae</taxon>
        <taxon>Vibrio</taxon>
    </lineage>
</organism>
<reference evidence="2" key="1">
    <citation type="journal article" date="2019" name="Int. J. Syst. Evol. Microbiol.">
        <title>The Global Catalogue of Microorganisms (GCM) 10K type strain sequencing project: providing services to taxonomists for standard genome sequencing and annotation.</title>
        <authorList>
            <consortium name="The Broad Institute Genomics Platform"/>
            <consortium name="The Broad Institute Genome Sequencing Center for Infectious Disease"/>
            <person name="Wu L."/>
            <person name="Ma J."/>
        </authorList>
    </citation>
    <scope>NUCLEOTIDE SEQUENCE [LARGE SCALE GENOMIC DNA]</scope>
    <source>
        <strain evidence="2">KCTC 62784</strain>
    </source>
</reference>
<proteinExistence type="predicted"/>
<accession>A0ABV7CEA0</accession>
<comment type="caution">
    <text evidence="1">The sequence shown here is derived from an EMBL/GenBank/DDBJ whole genome shotgun (WGS) entry which is preliminary data.</text>
</comment>
<evidence type="ECO:0000313" key="2">
    <source>
        <dbReference type="Proteomes" id="UP001595384"/>
    </source>
</evidence>
<protein>
    <recommendedName>
        <fullName evidence="3">Site-specific integrase</fullName>
    </recommendedName>
</protein>
<keyword evidence="2" id="KW-1185">Reference proteome</keyword>
<evidence type="ECO:0008006" key="3">
    <source>
        <dbReference type="Google" id="ProtNLM"/>
    </source>
</evidence>
<sequence length="307" mass="34856">MRLNLTLLEPLSLTPKFSECFRLALADYAAEFSSSYTSNIFRECRALFAFGVTNKISEKHVVNFKSSLTKNTEYKLGSIRAFLLDWHDKEIYGVDKKVVGLLSALKISGNEKGKAVALGCPFSGAYTLEEQSAFITWYVDAFTEQLISLYDYAFIMALQYTGARSLQLTHLYYEDLLTRTEAGIEHFDLRIPNAKKRNETFRGSYQIKKDVSEDLILVLTAQAKQSIKMVEEHFNVSLTSQQKKHIPIFINEREISNLTDFSAFEEIQQKTPDLLCLRTRGANPSVGCIFRSIPISHFGIIRSPISV</sequence>
<name>A0ABV7CEA0_9VIBR</name>
<dbReference type="RefSeq" id="WP_199287076.1">
    <property type="nucleotide sequence ID" value="NZ_CP033078.1"/>
</dbReference>
<evidence type="ECO:0000313" key="1">
    <source>
        <dbReference type="EMBL" id="MFC3025144.1"/>
    </source>
</evidence>
<dbReference type="EMBL" id="JBHRSE010000107">
    <property type="protein sequence ID" value="MFC3025144.1"/>
    <property type="molecule type" value="Genomic_DNA"/>
</dbReference>
<gene>
    <name evidence="1" type="ORF">ACFODT_15170</name>
</gene>